<keyword evidence="1" id="KW-0812">Transmembrane</keyword>
<dbReference type="PANTHER" id="PTHR36844">
    <property type="entry name" value="PROTEASE PRSW"/>
    <property type="match status" value="1"/>
</dbReference>
<organism evidence="2 3">
    <name type="scientific">Candidatus Abawacabacteria bacterium RIFCSPHIGHO2_01_FULL_46_8</name>
    <dbReference type="NCBI Taxonomy" id="1817815"/>
    <lineage>
        <taxon>Bacteria</taxon>
        <taxon>Candidatus Abawacaibacteriota</taxon>
    </lineage>
</organism>
<feature type="transmembrane region" description="Helical" evidence="1">
    <location>
        <begin position="37"/>
        <end position="58"/>
    </location>
</feature>
<gene>
    <name evidence="2" type="ORF">A2788_01650</name>
</gene>
<accession>A0A1F4XLR1</accession>
<dbReference type="Pfam" id="PF13367">
    <property type="entry name" value="PrsW-protease"/>
    <property type="match status" value="1"/>
</dbReference>
<feature type="transmembrane region" description="Helical" evidence="1">
    <location>
        <begin position="64"/>
        <end position="86"/>
    </location>
</feature>
<feature type="transmembrane region" description="Helical" evidence="1">
    <location>
        <begin position="106"/>
        <end position="126"/>
    </location>
</feature>
<name>A0A1F4XLR1_9BACT</name>
<comment type="caution">
    <text evidence="2">The sequence shown here is derived from an EMBL/GenBank/DDBJ whole genome shotgun (WGS) entry which is preliminary data.</text>
</comment>
<proteinExistence type="predicted"/>
<protein>
    <recommendedName>
        <fullName evidence="4">Protease PrsW</fullName>
    </recommendedName>
</protein>
<evidence type="ECO:0000313" key="2">
    <source>
        <dbReference type="EMBL" id="OGC82692.1"/>
    </source>
</evidence>
<feature type="transmembrane region" description="Helical" evidence="1">
    <location>
        <begin position="6"/>
        <end position="25"/>
    </location>
</feature>
<dbReference type="InterPro" id="IPR026898">
    <property type="entry name" value="PrsW"/>
</dbReference>
<feature type="transmembrane region" description="Helical" evidence="1">
    <location>
        <begin position="138"/>
        <end position="171"/>
    </location>
</feature>
<dbReference type="EMBL" id="MEWS01000011">
    <property type="protein sequence ID" value="OGC82692.1"/>
    <property type="molecule type" value="Genomic_DNA"/>
</dbReference>
<dbReference type="GO" id="GO:0008233">
    <property type="term" value="F:peptidase activity"/>
    <property type="evidence" value="ECO:0007669"/>
    <property type="project" value="InterPro"/>
</dbReference>
<sequence>MLVQLLPLIVASLSLAVVPATFWFWFYYRQNIVPRRLAALTFLFGMAATLPLIVIDWFLEVDRWLLGVVGQGSLLAVILLSLYVGFTEEYAKHFVVKELDYNRKDFDQVIDGISYSIIAALGFSFVENVRFFVAGGEYYGLISWSFVTLFILRTFGSTLAHCLFSGLYGYYYGKAKFAKCVLSSERRRRRSFAIRKGLKLRYRRFQHFLKIKSFDDEFRDQVEEEAIAAEGLLVAGTLHALFNFFLSIGRAFLTVPFLFLEYMIVAYELSKPENREVFINYPHSCKVAIVKQKAQ</sequence>
<reference evidence="2 3" key="1">
    <citation type="journal article" date="2016" name="Nat. Commun.">
        <title>Thousands of microbial genomes shed light on interconnected biogeochemical processes in an aquifer system.</title>
        <authorList>
            <person name="Anantharaman K."/>
            <person name="Brown C.T."/>
            <person name="Hug L.A."/>
            <person name="Sharon I."/>
            <person name="Castelle C.J."/>
            <person name="Probst A.J."/>
            <person name="Thomas B.C."/>
            <person name="Singh A."/>
            <person name="Wilkins M.J."/>
            <person name="Karaoz U."/>
            <person name="Brodie E.L."/>
            <person name="Williams K.H."/>
            <person name="Hubbard S.S."/>
            <person name="Banfield J.F."/>
        </authorList>
    </citation>
    <scope>NUCLEOTIDE SEQUENCE [LARGE SCALE GENOMIC DNA]</scope>
</reference>
<keyword evidence="1" id="KW-0472">Membrane</keyword>
<evidence type="ECO:0000256" key="1">
    <source>
        <dbReference type="SAM" id="Phobius"/>
    </source>
</evidence>
<dbReference type="PANTHER" id="PTHR36844:SF1">
    <property type="entry name" value="PROTEASE PRSW"/>
    <property type="match status" value="1"/>
</dbReference>
<dbReference type="Proteomes" id="UP000177521">
    <property type="component" value="Unassembled WGS sequence"/>
</dbReference>
<evidence type="ECO:0000313" key="3">
    <source>
        <dbReference type="Proteomes" id="UP000177521"/>
    </source>
</evidence>
<dbReference type="AlphaFoldDB" id="A0A1F4XLR1"/>
<evidence type="ECO:0008006" key="4">
    <source>
        <dbReference type="Google" id="ProtNLM"/>
    </source>
</evidence>
<keyword evidence="1" id="KW-1133">Transmembrane helix</keyword>